<evidence type="ECO:0000313" key="8">
    <source>
        <dbReference type="Proteomes" id="UP001371224"/>
    </source>
</evidence>
<sequence length="319" mass="33010">MSAFAGLRQRVVLLEPIHADGVDILRADADTILLSGAGDAEALAAADAVIVRSRPYGEAEMDKSPGLRVIGRHGVGVDNIDLDAAERRGIAIVNTPRSNTESVAEYAIAIVMMCVKRLVDGQALLTSGGMPPGEGSLPAQVVRHGLVGREISGMRLGLAGYGAIGRAVARRALALGMIVTAYDPFVPGEAIREGGVVPVESLDELLFGSEVVSLHLPGDPSGAALFGARELSLLPDGALLVNAARGSLIDADALVAEVASGRIRAAIDVYDPEPPSVDSGLFRTPGILTTPHQAAMTEEALRAMAVDVARAVLNALLVR</sequence>
<proteinExistence type="inferred from homology"/>
<evidence type="ECO:0000313" key="7">
    <source>
        <dbReference type="EMBL" id="MEJ1089982.1"/>
    </source>
</evidence>
<dbReference type="Proteomes" id="UP001371224">
    <property type="component" value="Unassembled WGS sequence"/>
</dbReference>
<dbReference type="InterPro" id="IPR006140">
    <property type="entry name" value="D-isomer_DH_NAD-bd"/>
</dbReference>
<name>A0ABU8LI54_9MICO</name>
<organism evidence="7 8">
    <name type="scientific">Microbacterium bandirmense</name>
    <dbReference type="NCBI Taxonomy" id="3122050"/>
    <lineage>
        <taxon>Bacteria</taxon>
        <taxon>Bacillati</taxon>
        <taxon>Actinomycetota</taxon>
        <taxon>Actinomycetes</taxon>
        <taxon>Micrococcales</taxon>
        <taxon>Microbacteriaceae</taxon>
        <taxon>Microbacterium</taxon>
    </lineage>
</organism>
<dbReference type="Gene3D" id="3.40.50.720">
    <property type="entry name" value="NAD(P)-binding Rossmann-like Domain"/>
    <property type="match status" value="2"/>
</dbReference>
<evidence type="ECO:0000256" key="4">
    <source>
        <dbReference type="RuleBase" id="RU003719"/>
    </source>
</evidence>
<gene>
    <name evidence="7" type="ORF">WDU99_16815</name>
</gene>
<dbReference type="InterPro" id="IPR006139">
    <property type="entry name" value="D-isomer_2_OHA_DH_cat_dom"/>
</dbReference>
<dbReference type="Pfam" id="PF00389">
    <property type="entry name" value="2-Hacid_dh"/>
    <property type="match status" value="1"/>
</dbReference>
<dbReference type="PROSITE" id="PS00671">
    <property type="entry name" value="D_2_HYDROXYACID_DH_3"/>
    <property type="match status" value="1"/>
</dbReference>
<comment type="similarity">
    <text evidence="1 4">Belongs to the D-isomer specific 2-hydroxyacid dehydrogenase family.</text>
</comment>
<feature type="domain" description="D-isomer specific 2-hydroxyacid dehydrogenase catalytic" evidence="5">
    <location>
        <begin position="11"/>
        <end position="316"/>
    </location>
</feature>
<protein>
    <submittedName>
        <fullName evidence="7">NAD(P)-dependent oxidoreductase</fullName>
    </submittedName>
</protein>
<dbReference type="SUPFAM" id="SSF51735">
    <property type="entry name" value="NAD(P)-binding Rossmann-fold domains"/>
    <property type="match status" value="1"/>
</dbReference>
<evidence type="ECO:0000256" key="2">
    <source>
        <dbReference type="ARBA" id="ARBA00023002"/>
    </source>
</evidence>
<evidence type="ECO:0000256" key="1">
    <source>
        <dbReference type="ARBA" id="ARBA00005854"/>
    </source>
</evidence>
<dbReference type="RefSeq" id="WP_337333624.1">
    <property type="nucleotide sequence ID" value="NZ_JBBDGM010000022.1"/>
</dbReference>
<evidence type="ECO:0000259" key="5">
    <source>
        <dbReference type="Pfam" id="PF00389"/>
    </source>
</evidence>
<dbReference type="Pfam" id="PF02826">
    <property type="entry name" value="2-Hacid_dh_C"/>
    <property type="match status" value="1"/>
</dbReference>
<dbReference type="InterPro" id="IPR050857">
    <property type="entry name" value="D-2-hydroxyacid_DH"/>
</dbReference>
<dbReference type="InterPro" id="IPR029753">
    <property type="entry name" value="D-isomer_DH_CS"/>
</dbReference>
<keyword evidence="8" id="KW-1185">Reference proteome</keyword>
<keyword evidence="2 4" id="KW-0560">Oxidoreductase</keyword>
<accession>A0ABU8LI54</accession>
<keyword evidence="3" id="KW-0520">NAD</keyword>
<dbReference type="PANTHER" id="PTHR42789:SF1">
    <property type="entry name" value="D-ISOMER SPECIFIC 2-HYDROXYACID DEHYDROGENASE FAMILY PROTEIN (AFU_ORTHOLOGUE AFUA_6G10090)"/>
    <property type="match status" value="1"/>
</dbReference>
<reference evidence="7 8" key="1">
    <citation type="submission" date="2024-02" db="EMBL/GenBank/DDBJ databases">
        <authorList>
            <person name="Saticioglu I.B."/>
        </authorList>
    </citation>
    <scope>NUCLEOTIDE SEQUENCE [LARGE SCALE GENOMIC DNA]</scope>
    <source>
        <strain evidence="7 8">Mu-80</strain>
    </source>
</reference>
<dbReference type="EMBL" id="JBBDGM010000022">
    <property type="protein sequence ID" value="MEJ1089982.1"/>
    <property type="molecule type" value="Genomic_DNA"/>
</dbReference>
<feature type="domain" description="D-isomer specific 2-hydroxyacid dehydrogenase NAD-binding" evidence="6">
    <location>
        <begin position="110"/>
        <end position="294"/>
    </location>
</feature>
<dbReference type="SUPFAM" id="SSF52283">
    <property type="entry name" value="Formate/glycerate dehydrogenase catalytic domain-like"/>
    <property type="match status" value="1"/>
</dbReference>
<comment type="caution">
    <text evidence="7">The sequence shown here is derived from an EMBL/GenBank/DDBJ whole genome shotgun (WGS) entry which is preliminary data.</text>
</comment>
<dbReference type="InterPro" id="IPR036291">
    <property type="entry name" value="NAD(P)-bd_dom_sf"/>
</dbReference>
<dbReference type="PANTHER" id="PTHR42789">
    <property type="entry name" value="D-ISOMER SPECIFIC 2-HYDROXYACID DEHYDROGENASE FAMILY PROTEIN (AFU_ORTHOLOGUE AFUA_6G10090)"/>
    <property type="match status" value="1"/>
</dbReference>
<evidence type="ECO:0000259" key="6">
    <source>
        <dbReference type="Pfam" id="PF02826"/>
    </source>
</evidence>
<evidence type="ECO:0000256" key="3">
    <source>
        <dbReference type="ARBA" id="ARBA00023027"/>
    </source>
</evidence>